<dbReference type="AlphaFoldDB" id="A0A1W1CLB3"/>
<dbReference type="CDD" id="cd07719">
    <property type="entry name" value="arylsulfatase_AtsA-like_MBL-fold"/>
    <property type="match status" value="1"/>
</dbReference>
<name>A0A1W1CLB3_9ZZZZ</name>
<dbReference type="InterPro" id="IPR001279">
    <property type="entry name" value="Metallo-B-lactamas"/>
</dbReference>
<sequence length="288" mass="31934">MIKQFLIFLLTTTLLYSTQVELEVLGSGGPELDGRASTSYLIRIDNKARLIVDMGSGSMLNFEQSGAKIEDLEAVVLTHLHIDHSVDLPSFVKAGFFSYRTSSLDIIAPDGNDFFPSTSEFLERLFGKNGAYKYMNDILTPQSDSFEIIAIDIKTQSIREYKDFTLTLLPVHHGVIPAIAVRIDIGDKSIIISGDTNDADGTLSKLAKDTDLFVAHHAVPQGASGYATQLHMRPSTIAQIANAADVKEVLLTHRMRRTIGLEEQTKELIKDIYKGRVVFAEDRMKIEL</sequence>
<evidence type="ECO:0000256" key="1">
    <source>
        <dbReference type="ARBA" id="ARBA00022801"/>
    </source>
</evidence>
<organism evidence="3">
    <name type="scientific">hydrothermal vent metagenome</name>
    <dbReference type="NCBI Taxonomy" id="652676"/>
    <lineage>
        <taxon>unclassified sequences</taxon>
        <taxon>metagenomes</taxon>
        <taxon>ecological metagenomes</taxon>
    </lineage>
</organism>
<dbReference type="PANTHER" id="PTHR46018:SF2">
    <property type="entry name" value="ZINC PHOSPHODIESTERASE ELAC PROTEIN 1"/>
    <property type="match status" value="1"/>
</dbReference>
<dbReference type="Pfam" id="PF00753">
    <property type="entry name" value="Lactamase_B"/>
    <property type="match status" value="1"/>
</dbReference>
<dbReference type="EMBL" id="FPHF01000092">
    <property type="protein sequence ID" value="SFV66606.1"/>
    <property type="molecule type" value="Genomic_DNA"/>
</dbReference>
<dbReference type="SMART" id="SM00849">
    <property type="entry name" value="Lactamase_B"/>
    <property type="match status" value="1"/>
</dbReference>
<dbReference type="Gene3D" id="3.60.15.10">
    <property type="entry name" value="Ribonuclease Z/Hydroxyacylglutathione hydrolase-like"/>
    <property type="match status" value="1"/>
</dbReference>
<accession>A0A1W1CLB3</accession>
<gene>
    <name evidence="3" type="ORF">MNB_SM-4-1221</name>
</gene>
<evidence type="ECO:0000313" key="3">
    <source>
        <dbReference type="EMBL" id="SFV66606.1"/>
    </source>
</evidence>
<dbReference type="GO" id="GO:0004065">
    <property type="term" value="F:arylsulfatase activity"/>
    <property type="evidence" value="ECO:0007669"/>
    <property type="project" value="UniProtKB-EC"/>
</dbReference>
<reference evidence="3" key="1">
    <citation type="submission" date="2016-10" db="EMBL/GenBank/DDBJ databases">
        <authorList>
            <person name="de Groot N.N."/>
        </authorList>
    </citation>
    <scope>NUCLEOTIDE SEQUENCE</scope>
</reference>
<dbReference type="SUPFAM" id="SSF56281">
    <property type="entry name" value="Metallo-hydrolase/oxidoreductase"/>
    <property type="match status" value="1"/>
</dbReference>
<evidence type="ECO:0000259" key="2">
    <source>
        <dbReference type="SMART" id="SM00849"/>
    </source>
</evidence>
<dbReference type="GO" id="GO:0042781">
    <property type="term" value="F:3'-tRNA processing endoribonuclease activity"/>
    <property type="evidence" value="ECO:0007669"/>
    <property type="project" value="TreeGrafter"/>
</dbReference>
<dbReference type="InterPro" id="IPR036866">
    <property type="entry name" value="RibonucZ/Hydroxyglut_hydro"/>
</dbReference>
<proteinExistence type="predicted"/>
<feature type="domain" description="Metallo-beta-lactamase" evidence="2">
    <location>
        <begin position="36"/>
        <end position="253"/>
    </location>
</feature>
<dbReference type="EC" id="3.1.6.1" evidence="3"/>
<dbReference type="InterPro" id="IPR044094">
    <property type="entry name" value="AtsA-like_MBL-fold"/>
</dbReference>
<protein>
    <submittedName>
        <fullName evidence="3">Arylsulfatase</fullName>
        <ecNumber evidence="3">3.1.6.1</ecNumber>
    </submittedName>
</protein>
<keyword evidence="1 3" id="KW-0378">Hydrolase</keyword>
<dbReference type="PANTHER" id="PTHR46018">
    <property type="entry name" value="ZINC PHOSPHODIESTERASE ELAC PROTEIN 1"/>
    <property type="match status" value="1"/>
</dbReference>